<dbReference type="EMBL" id="BKCJ010006007">
    <property type="protein sequence ID" value="GEU69831.1"/>
    <property type="molecule type" value="Genomic_DNA"/>
</dbReference>
<evidence type="ECO:0000313" key="2">
    <source>
        <dbReference type="EMBL" id="GEU69831.1"/>
    </source>
</evidence>
<feature type="non-terminal residue" evidence="2">
    <location>
        <position position="1"/>
    </location>
</feature>
<name>A0A6L2M7C7_TANCI</name>
<organism evidence="2">
    <name type="scientific">Tanacetum cinerariifolium</name>
    <name type="common">Dalmatian daisy</name>
    <name type="synonym">Chrysanthemum cinerariifolium</name>
    <dbReference type="NCBI Taxonomy" id="118510"/>
    <lineage>
        <taxon>Eukaryota</taxon>
        <taxon>Viridiplantae</taxon>
        <taxon>Streptophyta</taxon>
        <taxon>Embryophyta</taxon>
        <taxon>Tracheophyta</taxon>
        <taxon>Spermatophyta</taxon>
        <taxon>Magnoliopsida</taxon>
        <taxon>eudicotyledons</taxon>
        <taxon>Gunneridae</taxon>
        <taxon>Pentapetalae</taxon>
        <taxon>asterids</taxon>
        <taxon>campanulids</taxon>
        <taxon>Asterales</taxon>
        <taxon>Asteraceae</taxon>
        <taxon>Asteroideae</taxon>
        <taxon>Anthemideae</taxon>
        <taxon>Anthemidinae</taxon>
        <taxon>Tanacetum</taxon>
    </lineage>
</organism>
<dbReference type="Pfam" id="PF24626">
    <property type="entry name" value="SH3_Tf2-1"/>
    <property type="match status" value="1"/>
</dbReference>
<dbReference type="AlphaFoldDB" id="A0A6L2M7C7"/>
<sequence>VSTLENELSSTKSVYHKAFITLTKRVKKLETQLKHKRSRAIIHSSDEEEPSVDIKDYPKQGRMIEELDKDEDVNLTFATTKDKRKRIMQETEFPKKIKKREMIQLSLDEESAQKLYAKELAKEVARQEKEKYNLEKALELQRQLDKRENDIDKGDQAQKINWNDPKEGYKQSYFKGMKYEDIRPIFERGYDVTVWKLVSSSGVHIVRFKNLHIFMLVDKAYPLTAATITKMLERKLSADSTTPFSVVYGPDPPSLLPYVMGETKNTELEQQLIDRDDMLKLLRFNLTKVHNCMRNQVNSKRREVTFQVGDYAFLKIQLYRQKSLAKRRYEKLSPRFFGPYRVKCAIGSVAYKLELPDDAKIHPVFHVFMLKPVHGSFSPNSDSVPPLR</sequence>
<accession>A0A6L2M7C7</accession>
<comment type="caution">
    <text evidence="2">The sequence shown here is derived from an EMBL/GenBank/DDBJ whole genome shotgun (WGS) entry which is preliminary data.</text>
</comment>
<evidence type="ECO:0000259" key="1">
    <source>
        <dbReference type="Pfam" id="PF24626"/>
    </source>
</evidence>
<dbReference type="InterPro" id="IPR056924">
    <property type="entry name" value="SH3_Tf2-1"/>
</dbReference>
<reference evidence="2" key="1">
    <citation type="journal article" date="2019" name="Sci. Rep.">
        <title>Draft genome of Tanacetum cinerariifolium, the natural source of mosquito coil.</title>
        <authorList>
            <person name="Yamashiro T."/>
            <person name="Shiraishi A."/>
            <person name="Satake H."/>
            <person name="Nakayama K."/>
        </authorList>
    </citation>
    <scope>NUCLEOTIDE SEQUENCE</scope>
</reference>
<dbReference type="PANTHER" id="PTHR46148:SF52">
    <property type="entry name" value="OS04G0603800 PROTEIN"/>
    <property type="match status" value="1"/>
</dbReference>
<gene>
    <name evidence="2" type="ORF">Tci_041809</name>
</gene>
<protein>
    <submittedName>
        <fullName evidence="2">Ribonuclease H-like domain containing protein</fullName>
    </submittedName>
</protein>
<proteinExistence type="predicted"/>
<dbReference type="PANTHER" id="PTHR46148">
    <property type="entry name" value="CHROMO DOMAIN-CONTAINING PROTEIN"/>
    <property type="match status" value="1"/>
</dbReference>
<feature type="domain" description="Tf2-1-like SH3-like" evidence="1">
    <location>
        <begin position="309"/>
        <end position="374"/>
    </location>
</feature>